<dbReference type="GO" id="GO:0016020">
    <property type="term" value="C:membrane"/>
    <property type="evidence" value="ECO:0007669"/>
    <property type="project" value="TreeGrafter"/>
</dbReference>
<reference evidence="2 3" key="1">
    <citation type="journal article" date="2014" name="Antonie Van Leeuwenhoek">
        <title>Hyphomonas beringensis sp. nov. and Hyphomonas chukchiensis sp. nov., isolated from surface seawater of the Bering Sea and Chukchi Sea.</title>
        <authorList>
            <person name="Li C."/>
            <person name="Lai Q."/>
            <person name="Li G."/>
            <person name="Dong C."/>
            <person name="Wang J."/>
            <person name="Liao Y."/>
            <person name="Shao Z."/>
        </authorList>
    </citation>
    <scope>NUCLEOTIDE SEQUENCE [LARGE SCALE GENOMIC DNA]</scope>
    <source>
        <strain evidence="2 3">25B14_1</strain>
    </source>
</reference>
<keyword evidence="3" id="KW-1185">Reference proteome</keyword>
<dbReference type="PRINTS" id="PR00111">
    <property type="entry name" value="ABHYDROLASE"/>
</dbReference>
<dbReference type="AlphaFoldDB" id="A0A062TZ17"/>
<organism evidence="2 3">
    <name type="scientific">Hyphomonas beringensis</name>
    <dbReference type="NCBI Taxonomy" id="1280946"/>
    <lineage>
        <taxon>Bacteria</taxon>
        <taxon>Pseudomonadati</taxon>
        <taxon>Pseudomonadota</taxon>
        <taxon>Alphaproteobacteria</taxon>
        <taxon>Hyphomonadales</taxon>
        <taxon>Hyphomonadaceae</taxon>
        <taxon>Hyphomonas</taxon>
    </lineage>
</organism>
<feature type="domain" description="AB hydrolase-1" evidence="1">
    <location>
        <begin position="30"/>
        <end position="134"/>
    </location>
</feature>
<dbReference type="SUPFAM" id="SSF53474">
    <property type="entry name" value="alpha/beta-Hydrolases"/>
    <property type="match status" value="1"/>
</dbReference>
<dbReference type="EMBL" id="AWFF01000054">
    <property type="protein sequence ID" value="KCZ53316.1"/>
    <property type="molecule type" value="Genomic_DNA"/>
</dbReference>
<dbReference type="PANTHER" id="PTHR43798">
    <property type="entry name" value="MONOACYLGLYCEROL LIPASE"/>
    <property type="match status" value="1"/>
</dbReference>
<dbReference type="Gene3D" id="3.40.50.1820">
    <property type="entry name" value="alpha/beta hydrolase"/>
    <property type="match status" value="1"/>
</dbReference>
<dbReference type="Proteomes" id="UP000027037">
    <property type="component" value="Unassembled WGS sequence"/>
</dbReference>
<evidence type="ECO:0000259" key="1">
    <source>
        <dbReference type="Pfam" id="PF00561"/>
    </source>
</evidence>
<accession>A0A062TZ17</accession>
<dbReference type="OrthoDB" id="9804723at2"/>
<dbReference type="InterPro" id="IPR029058">
    <property type="entry name" value="AB_hydrolase_fold"/>
</dbReference>
<dbReference type="PATRIC" id="fig|1280946.3.peg.2634"/>
<dbReference type="Pfam" id="PF00561">
    <property type="entry name" value="Abhydrolase_1"/>
    <property type="match status" value="1"/>
</dbReference>
<sequence length="265" mass="29910">MTNVRKAYFDGKYGQIHAYIAGEAESGKLPLYCAHQSPKSGAEFLNFARAAAEERLVIAPDYPGYGMSDRPGSESEATIDLYAEEMWRVADQMGHEKIDLFGNHTGSKVIAAMAMKYPHRVGSLVMISAALLTPEEREMFSNMFEPIPLDDEGTRFKIMWERIIERRSAGVTYEMLGHSMALNLMGGEAYEWGHHAAFSWAGYEDALRTLEHRITILNPNDDLTEATLRAKPLLKNGEIVDLPNWVYNFMDVWPEETARLVLSKL</sequence>
<dbReference type="eggNOG" id="COG0596">
    <property type="taxonomic scope" value="Bacteria"/>
</dbReference>
<protein>
    <recommendedName>
        <fullName evidence="1">AB hydrolase-1 domain-containing protein</fullName>
    </recommendedName>
</protein>
<dbReference type="InterPro" id="IPR050266">
    <property type="entry name" value="AB_hydrolase_sf"/>
</dbReference>
<name>A0A062TZ17_9PROT</name>
<evidence type="ECO:0000313" key="3">
    <source>
        <dbReference type="Proteomes" id="UP000027037"/>
    </source>
</evidence>
<comment type="caution">
    <text evidence="2">The sequence shown here is derived from an EMBL/GenBank/DDBJ whole genome shotgun (WGS) entry which is preliminary data.</text>
</comment>
<gene>
    <name evidence="2" type="ORF">HY29_03605</name>
</gene>
<proteinExistence type="predicted"/>
<dbReference type="InterPro" id="IPR000073">
    <property type="entry name" value="AB_hydrolase_1"/>
</dbReference>
<dbReference type="STRING" id="1280946.HY29_03605"/>
<evidence type="ECO:0000313" key="2">
    <source>
        <dbReference type="EMBL" id="KCZ53316.1"/>
    </source>
</evidence>
<dbReference type="RefSeq" id="WP_034797674.1">
    <property type="nucleotide sequence ID" value="NZ_AWFF01000054.1"/>
</dbReference>
<dbReference type="PANTHER" id="PTHR43798:SF33">
    <property type="entry name" value="HYDROLASE, PUTATIVE (AFU_ORTHOLOGUE AFUA_2G14860)-RELATED"/>
    <property type="match status" value="1"/>
</dbReference>